<dbReference type="Proteomes" id="UP000299102">
    <property type="component" value="Unassembled WGS sequence"/>
</dbReference>
<keyword evidence="2" id="KW-1185">Reference proteome</keyword>
<dbReference type="AlphaFoldDB" id="A0A4C1VPJ9"/>
<evidence type="ECO:0000313" key="2">
    <source>
        <dbReference type="Proteomes" id="UP000299102"/>
    </source>
</evidence>
<evidence type="ECO:0000313" key="1">
    <source>
        <dbReference type="EMBL" id="GBP39685.1"/>
    </source>
</evidence>
<comment type="caution">
    <text evidence="1">The sequence shown here is derived from an EMBL/GenBank/DDBJ whole genome shotgun (WGS) entry which is preliminary data.</text>
</comment>
<reference evidence="1 2" key="1">
    <citation type="journal article" date="2019" name="Commun. Biol.">
        <title>The bagworm genome reveals a unique fibroin gene that provides high tensile strength.</title>
        <authorList>
            <person name="Kono N."/>
            <person name="Nakamura H."/>
            <person name="Ohtoshi R."/>
            <person name="Tomita M."/>
            <person name="Numata K."/>
            <person name="Arakawa K."/>
        </authorList>
    </citation>
    <scope>NUCLEOTIDE SEQUENCE [LARGE SCALE GENOMIC DNA]</scope>
</reference>
<sequence>MNTTLTPQLVRRRLHASGGGRARPLVRPANIQLFAMSHRPCRSGVIGAAAAARRRRRWRGRAASHHKDVSGLKTVRASFRRRFLIANIRKRFSLVTPASVDTGSL</sequence>
<proteinExistence type="predicted"/>
<accession>A0A4C1VPJ9</accession>
<gene>
    <name evidence="1" type="ORF">EVAR_25509_1</name>
</gene>
<organism evidence="1 2">
    <name type="scientific">Eumeta variegata</name>
    <name type="common">Bagworm moth</name>
    <name type="synonym">Eumeta japonica</name>
    <dbReference type="NCBI Taxonomy" id="151549"/>
    <lineage>
        <taxon>Eukaryota</taxon>
        <taxon>Metazoa</taxon>
        <taxon>Ecdysozoa</taxon>
        <taxon>Arthropoda</taxon>
        <taxon>Hexapoda</taxon>
        <taxon>Insecta</taxon>
        <taxon>Pterygota</taxon>
        <taxon>Neoptera</taxon>
        <taxon>Endopterygota</taxon>
        <taxon>Lepidoptera</taxon>
        <taxon>Glossata</taxon>
        <taxon>Ditrysia</taxon>
        <taxon>Tineoidea</taxon>
        <taxon>Psychidae</taxon>
        <taxon>Oiketicinae</taxon>
        <taxon>Eumeta</taxon>
    </lineage>
</organism>
<name>A0A4C1VPJ9_EUMVA</name>
<dbReference type="EMBL" id="BGZK01000369">
    <property type="protein sequence ID" value="GBP39685.1"/>
    <property type="molecule type" value="Genomic_DNA"/>
</dbReference>
<protein>
    <submittedName>
        <fullName evidence="1">Uncharacterized protein</fullName>
    </submittedName>
</protein>